<evidence type="ECO:0000313" key="3">
    <source>
        <dbReference type="Proteomes" id="UP000092154"/>
    </source>
</evidence>
<organism evidence="2 3">
    <name type="scientific">Rhizopogon vinicolor AM-OR11-026</name>
    <dbReference type="NCBI Taxonomy" id="1314800"/>
    <lineage>
        <taxon>Eukaryota</taxon>
        <taxon>Fungi</taxon>
        <taxon>Dikarya</taxon>
        <taxon>Basidiomycota</taxon>
        <taxon>Agaricomycotina</taxon>
        <taxon>Agaricomycetes</taxon>
        <taxon>Agaricomycetidae</taxon>
        <taxon>Boletales</taxon>
        <taxon>Suillineae</taxon>
        <taxon>Rhizopogonaceae</taxon>
        <taxon>Rhizopogon</taxon>
    </lineage>
</organism>
<protein>
    <submittedName>
        <fullName evidence="2">Uncharacterized protein</fullName>
    </submittedName>
</protein>
<keyword evidence="3" id="KW-1185">Reference proteome</keyword>
<reference evidence="2 3" key="1">
    <citation type="submission" date="2016-06" db="EMBL/GenBank/DDBJ databases">
        <title>Comparative genomics of the ectomycorrhizal sister species Rhizopogon vinicolor and Rhizopogon vesiculosus (Basidiomycota: Boletales) reveals a divergence of the mating type B locus.</title>
        <authorList>
            <consortium name="DOE Joint Genome Institute"/>
            <person name="Mujic A.B."/>
            <person name="Kuo A."/>
            <person name="Tritt A."/>
            <person name="Lipzen A."/>
            <person name="Chen C."/>
            <person name="Johnson J."/>
            <person name="Sharma A."/>
            <person name="Barry K."/>
            <person name="Grigoriev I.V."/>
            <person name="Spatafora J.W."/>
        </authorList>
    </citation>
    <scope>NUCLEOTIDE SEQUENCE [LARGE SCALE GENOMIC DNA]</scope>
    <source>
        <strain evidence="2 3">AM-OR11-026</strain>
    </source>
</reference>
<feature type="chain" id="PRO_5008597415" evidence="1">
    <location>
        <begin position="28"/>
        <end position="166"/>
    </location>
</feature>
<feature type="signal peptide" evidence="1">
    <location>
        <begin position="1"/>
        <end position="27"/>
    </location>
</feature>
<dbReference type="EMBL" id="KV448663">
    <property type="protein sequence ID" value="OAX34084.1"/>
    <property type="molecule type" value="Genomic_DNA"/>
</dbReference>
<dbReference type="STRING" id="1314800.A0A1B7MN99"/>
<gene>
    <name evidence="2" type="ORF">K503DRAFT_472869</name>
</gene>
<dbReference type="InParanoid" id="A0A1B7MN99"/>
<sequence>MMYIPASSILTAPRFLVLSSFLRLCTVTTNIEHIPPAPTSAPPSNTYPPFPWNTLRSLNCAQTELHQTEASLGHVGKVCTLKDMINKHNTITAEGATFLDLINALSLITHHHSSMHIHTGRNSHELGKYATSSIDAITSHALGGVMDEHERAEESQHAGRRKKLEA</sequence>
<evidence type="ECO:0000313" key="2">
    <source>
        <dbReference type="EMBL" id="OAX34084.1"/>
    </source>
</evidence>
<proteinExistence type="predicted"/>
<name>A0A1B7MN99_9AGAM</name>
<evidence type="ECO:0000256" key="1">
    <source>
        <dbReference type="SAM" id="SignalP"/>
    </source>
</evidence>
<keyword evidence="1" id="KW-0732">Signal</keyword>
<dbReference type="AlphaFoldDB" id="A0A1B7MN99"/>
<accession>A0A1B7MN99</accession>
<dbReference type="Proteomes" id="UP000092154">
    <property type="component" value="Unassembled WGS sequence"/>
</dbReference>